<evidence type="ECO:0000313" key="3">
    <source>
        <dbReference type="EMBL" id="KGF18349.1"/>
    </source>
</evidence>
<dbReference type="EMBL" id="JRNE01000023">
    <property type="protein sequence ID" value="KGF18349.1"/>
    <property type="molecule type" value="Genomic_DNA"/>
</dbReference>
<keyword evidence="2" id="KW-0812">Transmembrane</keyword>
<organism evidence="3 4">
    <name type="scientific">Corynebacterium freneyi DNF00450</name>
    <dbReference type="NCBI Taxonomy" id="1287475"/>
    <lineage>
        <taxon>Bacteria</taxon>
        <taxon>Bacillati</taxon>
        <taxon>Actinomycetota</taxon>
        <taxon>Actinomycetes</taxon>
        <taxon>Mycobacteriales</taxon>
        <taxon>Corynebacteriaceae</taxon>
        <taxon>Corynebacterium</taxon>
    </lineage>
</organism>
<feature type="transmembrane region" description="Helical" evidence="2">
    <location>
        <begin position="157"/>
        <end position="181"/>
    </location>
</feature>
<evidence type="ECO:0000256" key="2">
    <source>
        <dbReference type="SAM" id="Phobius"/>
    </source>
</evidence>
<dbReference type="eggNOG" id="ENOG5030U8V">
    <property type="taxonomic scope" value="Bacteria"/>
</dbReference>
<accession>A0A096ABQ5</accession>
<gene>
    <name evidence="3" type="ORF">HMPREF1650_01910</name>
</gene>
<keyword evidence="2" id="KW-1133">Transmembrane helix</keyword>
<dbReference type="RefSeq" id="WP_052053964.1">
    <property type="nucleotide sequence ID" value="NZ_JRNE01000023.1"/>
</dbReference>
<name>A0A096ABQ5_9CORY</name>
<keyword evidence="2" id="KW-0472">Membrane</keyword>
<sequence>MTGAVKGPGPDQRGPASRGPGNPGLHRNGAWAGDWGVPRTPPPPPAFGRGSVTGHIGHDVPGGHGQGPRPISGSIHPRGPVPGPAPAPIPMSGFTPYQVPPKPEPQEVARRRAAAARAWAVATAGLFGLGTFARWGSYQSPAGSAVPSFLLGPVSSLLFVAAVVAAGVLGAYGIATLRALADRARQWRPPLARSPKTITAMHLWPGRNITGPVVILAETGVRGPGKWAWFASCVLWPLTLVSAFLSITALDVFRSGVLATIAAIASAATAAALARALAPPDPRRLVPGADDALAAALDDDADADDEDVDPEVAAERAERRARARAAAEPFWSRGLITAQRPRTPKTITPPIDDAITSLYRDVHEEKP</sequence>
<feature type="transmembrane region" description="Helical" evidence="2">
    <location>
        <begin position="227"/>
        <end position="250"/>
    </location>
</feature>
<dbReference type="AlphaFoldDB" id="A0A096ABQ5"/>
<feature type="transmembrane region" description="Helical" evidence="2">
    <location>
        <begin position="118"/>
        <end position="137"/>
    </location>
</feature>
<evidence type="ECO:0000256" key="1">
    <source>
        <dbReference type="SAM" id="MobiDB-lite"/>
    </source>
</evidence>
<protein>
    <submittedName>
        <fullName evidence="3">Uncharacterized protein</fullName>
    </submittedName>
</protein>
<feature type="compositionally biased region" description="Pro residues" evidence="1">
    <location>
        <begin position="79"/>
        <end position="89"/>
    </location>
</feature>
<reference evidence="3 4" key="1">
    <citation type="submission" date="2014-07" db="EMBL/GenBank/DDBJ databases">
        <authorList>
            <person name="McCorrison J."/>
            <person name="Sanka R."/>
            <person name="Torralba M."/>
            <person name="Gillis M."/>
            <person name="Haft D.H."/>
            <person name="Methe B."/>
            <person name="Sutton G."/>
            <person name="Nelson K.E."/>
        </authorList>
    </citation>
    <scope>NUCLEOTIDE SEQUENCE [LARGE SCALE GENOMIC DNA]</scope>
    <source>
        <strain evidence="3 4">DNF00450</strain>
    </source>
</reference>
<comment type="caution">
    <text evidence="3">The sequence shown here is derived from an EMBL/GenBank/DDBJ whole genome shotgun (WGS) entry which is preliminary data.</text>
</comment>
<feature type="region of interest" description="Disordered" evidence="1">
    <location>
        <begin position="1"/>
        <end position="106"/>
    </location>
</feature>
<evidence type="ECO:0000313" key="4">
    <source>
        <dbReference type="Proteomes" id="UP000029548"/>
    </source>
</evidence>
<feature type="transmembrane region" description="Helical" evidence="2">
    <location>
        <begin position="256"/>
        <end position="278"/>
    </location>
</feature>
<proteinExistence type="predicted"/>
<dbReference type="Proteomes" id="UP000029548">
    <property type="component" value="Unassembled WGS sequence"/>
</dbReference>